<accession>A0A654LWI2</accession>
<dbReference type="KEGG" id="taa:NMY3_00576"/>
<proteinExistence type="predicted"/>
<name>A0A654LWI2_9ARCH</name>
<keyword evidence="2" id="KW-1185">Reference proteome</keyword>
<gene>
    <name evidence="1" type="ORF">NMY3_00576</name>
</gene>
<dbReference type="EMBL" id="CP012850">
    <property type="protein sequence ID" value="ALI34786.1"/>
    <property type="molecule type" value="Genomic_DNA"/>
</dbReference>
<organism evidence="1 2">
    <name type="scientific">Candidatus Nitrosocosmicus oleophilus</name>
    <dbReference type="NCBI Taxonomy" id="1353260"/>
    <lineage>
        <taxon>Archaea</taxon>
        <taxon>Nitrososphaerota</taxon>
        <taxon>Nitrososphaeria</taxon>
        <taxon>Nitrososphaerales</taxon>
        <taxon>Nitrososphaeraceae</taxon>
        <taxon>Candidatus Nitrosocosmicus</taxon>
    </lineage>
</organism>
<reference evidence="2" key="1">
    <citation type="submission" date="2015-10" db="EMBL/GenBank/DDBJ databases">
        <title>Niche specialization of a soil ammonia-oxidizing archaeon, Candidatus Nitrosocosmicus oleophilus.</title>
        <authorList>
            <person name="Jung M.-Y."/>
            <person name="Rhee S.-K."/>
        </authorList>
    </citation>
    <scope>NUCLEOTIDE SEQUENCE [LARGE SCALE GENOMIC DNA]</scope>
    <source>
        <strain evidence="2">MY3</strain>
    </source>
</reference>
<evidence type="ECO:0000313" key="1">
    <source>
        <dbReference type="EMBL" id="ALI34786.1"/>
    </source>
</evidence>
<dbReference type="Proteomes" id="UP000058925">
    <property type="component" value="Chromosome"/>
</dbReference>
<protein>
    <submittedName>
        <fullName evidence="1">Uncharacterized protein</fullName>
    </submittedName>
</protein>
<dbReference type="AlphaFoldDB" id="A0A654LWI2"/>
<sequence length="42" mass="4701">MNGVTILENGISLICELDESEPYITILANDPSYNSKCYQYVS</sequence>
<evidence type="ECO:0000313" key="2">
    <source>
        <dbReference type="Proteomes" id="UP000058925"/>
    </source>
</evidence>